<evidence type="ECO:0000256" key="2">
    <source>
        <dbReference type="ARBA" id="ARBA00023043"/>
    </source>
</evidence>
<proteinExistence type="predicted"/>
<dbReference type="Gene3D" id="1.25.40.20">
    <property type="entry name" value="Ankyrin repeat-containing domain"/>
    <property type="match status" value="3"/>
</dbReference>
<feature type="repeat" description="ANK" evidence="3">
    <location>
        <begin position="742"/>
        <end position="774"/>
    </location>
</feature>
<dbReference type="Pfam" id="PF12796">
    <property type="entry name" value="Ank_2"/>
    <property type="match status" value="1"/>
</dbReference>
<dbReference type="SMART" id="SM00248">
    <property type="entry name" value="ANK"/>
    <property type="match status" value="12"/>
</dbReference>
<evidence type="ECO:0000256" key="4">
    <source>
        <dbReference type="SAM" id="Phobius"/>
    </source>
</evidence>
<evidence type="ECO:0000256" key="3">
    <source>
        <dbReference type="PROSITE-ProRule" id="PRU00023"/>
    </source>
</evidence>
<dbReference type="InterPro" id="IPR002110">
    <property type="entry name" value="Ankyrin_rpt"/>
</dbReference>
<protein>
    <submittedName>
        <fullName evidence="5">Ankyrin</fullName>
    </submittedName>
</protein>
<evidence type="ECO:0000313" key="5">
    <source>
        <dbReference type="EMBL" id="KAK4113107.1"/>
    </source>
</evidence>
<keyword evidence="4" id="KW-0472">Membrane</keyword>
<accession>A0AAN6YT67</accession>
<dbReference type="GeneID" id="89934545"/>
<dbReference type="AlphaFoldDB" id="A0AAN6YT67"/>
<keyword evidence="2 3" id="KW-0040">ANK repeat</keyword>
<evidence type="ECO:0000256" key="1">
    <source>
        <dbReference type="ARBA" id="ARBA00022737"/>
    </source>
</evidence>
<sequence length="838" mass="90380">MRFTHPVRAFALRLANCGNTSGLSLPGPVAVHGDILPHLAPPSSHPIMAIADAFRLAWAPAAVDLPNVASQLQLYVPERLEDGISGLFLKNLGILSSVTGGLPLIFALVSFLASNNHMTDRMMDDFLRWVVGQKYTSFLKRFLEIRTPTVQAFADVLLDSAVGSKNIQVVDMLLEYGVEFDNVLLCNIARIGDADLTQRVLCKANQACFKLDIGAKLLCQCIWHGQLDLVRFLLKKGVSPDAESGHMSALETAMLRNSIEAIKILLEAGADPNRRSFGSQTTPMEYAALNGRTEAVKCLLAHGAHVPEISSRFHGLTVLEWAALNRRDIFELFKQNLPVGAGGSLLADLVDAASSGPDAFRAYIEGQPEGVTTHQLERALEASIRSDRILAAATLLQYGVDPNGPTLAIPPLTTASTVDDNERCRLFLKLLILHKADPSGQPGLLESLAERLKDQSFWDAFPAYLVDSKQRMNALVKSARNGNIAAAACLLKSGLDIDTPVLCEKDRTMYPSVWLNPLQMAARSGREDMVLFLVGKGANINAPAHPIDGRTALQAALEGNTGDSHVRVAQLLLRLGADASAAPALLGGLTTLEAYLGQRLFEPQETEVVEEFCDKLLDAGASVSRPGGEPSWALHEVVSRGWHKALARFLRETPIIDHMWRDKVVSFTTCTPTQLACLLGDLTALRMLLDHGASVNEAPAYSRGRTALQAAALLTPRVEKMTIVHLLLSRGADINAEPSPEYGITALQGAAIAGDLKLAELLISLGADVNAWPSVKDGRTAIEGAAEHGRLDMVRLLLNAGAIGDVIRGTGLERAIELAEDNGYFAVANLLKMENLSR</sequence>
<dbReference type="PANTHER" id="PTHR24198:SF165">
    <property type="entry name" value="ANKYRIN REPEAT-CONTAINING PROTEIN-RELATED"/>
    <property type="match status" value="1"/>
</dbReference>
<keyword evidence="4" id="KW-1133">Transmembrane helix</keyword>
<reference evidence="5" key="1">
    <citation type="journal article" date="2023" name="Mol. Phylogenet. Evol.">
        <title>Genome-scale phylogeny and comparative genomics of the fungal order Sordariales.</title>
        <authorList>
            <person name="Hensen N."/>
            <person name="Bonometti L."/>
            <person name="Westerberg I."/>
            <person name="Brannstrom I.O."/>
            <person name="Guillou S."/>
            <person name="Cros-Aarteil S."/>
            <person name="Calhoun S."/>
            <person name="Haridas S."/>
            <person name="Kuo A."/>
            <person name="Mondo S."/>
            <person name="Pangilinan J."/>
            <person name="Riley R."/>
            <person name="LaButti K."/>
            <person name="Andreopoulos B."/>
            <person name="Lipzen A."/>
            <person name="Chen C."/>
            <person name="Yan M."/>
            <person name="Daum C."/>
            <person name="Ng V."/>
            <person name="Clum A."/>
            <person name="Steindorff A."/>
            <person name="Ohm R.A."/>
            <person name="Martin F."/>
            <person name="Silar P."/>
            <person name="Natvig D.O."/>
            <person name="Lalanne C."/>
            <person name="Gautier V."/>
            <person name="Ament-Velasquez S.L."/>
            <person name="Kruys A."/>
            <person name="Hutchinson M.I."/>
            <person name="Powell A.J."/>
            <person name="Barry K."/>
            <person name="Miller A.N."/>
            <person name="Grigoriev I.V."/>
            <person name="Debuchy R."/>
            <person name="Gladieux P."/>
            <person name="Hiltunen Thoren M."/>
            <person name="Johannesson H."/>
        </authorList>
    </citation>
    <scope>NUCLEOTIDE SEQUENCE</scope>
    <source>
        <strain evidence="5">CBS 508.74</strain>
    </source>
</reference>
<dbReference type="RefSeq" id="XP_064670677.1">
    <property type="nucleotide sequence ID" value="XM_064810420.1"/>
</dbReference>
<feature type="transmembrane region" description="Helical" evidence="4">
    <location>
        <begin position="92"/>
        <end position="113"/>
    </location>
</feature>
<feature type="repeat" description="ANK" evidence="3">
    <location>
        <begin position="703"/>
        <end position="739"/>
    </location>
</feature>
<dbReference type="Proteomes" id="UP001302812">
    <property type="component" value="Unassembled WGS sequence"/>
</dbReference>
<name>A0AAN6YT67_9PEZI</name>
<feature type="repeat" description="ANK" evidence="3">
    <location>
        <begin position="245"/>
        <end position="277"/>
    </location>
</feature>
<dbReference type="PRINTS" id="PR01415">
    <property type="entry name" value="ANKYRIN"/>
</dbReference>
<comment type="caution">
    <text evidence="5">The sequence shown here is derived from an EMBL/GenBank/DDBJ whole genome shotgun (WGS) entry which is preliminary data.</text>
</comment>
<dbReference type="PROSITE" id="PS50088">
    <property type="entry name" value="ANK_REPEAT"/>
    <property type="match status" value="8"/>
</dbReference>
<dbReference type="InterPro" id="IPR036770">
    <property type="entry name" value="Ankyrin_rpt-contain_sf"/>
</dbReference>
<feature type="repeat" description="ANK" evidence="3">
    <location>
        <begin position="516"/>
        <end position="545"/>
    </location>
</feature>
<dbReference type="EMBL" id="MU853340">
    <property type="protein sequence ID" value="KAK4113107.1"/>
    <property type="molecule type" value="Genomic_DNA"/>
</dbReference>
<reference evidence="5" key="2">
    <citation type="submission" date="2023-05" db="EMBL/GenBank/DDBJ databases">
        <authorList>
            <consortium name="Lawrence Berkeley National Laboratory"/>
            <person name="Steindorff A."/>
            <person name="Hensen N."/>
            <person name="Bonometti L."/>
            <person name="Westerberg I."/>
            <person name="Brannstrom I.O."/>
            <person name="Guillou S."/>
            <person name="Cros-Aarteil S."/>
            <person name="Calhoun S."/>
            <person name="Haridas S."/>
            <person name="Kuo A."/>
            <person name="Mondo S."/>
            <person name="Pangilinan J."/>
            <person name="Riley R."/>
            <person name="Labutti K."/>
            <person name="Andreopoulos B."/>
            <person name="Lipzen A."/>
            <person name="Chen C."/>
            <person name="Yanf M."/>
            <person name="Daum C."/>
            <person name="Ng V."/>
            <person name="Clum A."/>
            <person name="Ohm R."/>
            <person name="Martin F."/>
            <person name="Silar P."/>
            <person name="Natvig D."/>
            <person name="Lalanne C."/>
            <person name="Gautier V."/>
            <person name="Ament-Velasquez S.L."/>
            <person name="Kruys A."/>
            <person name="Hutchinson M.I."/>
            <person name="Powell A.J."/>
            <person name="Barry K."/>
            <person name="Miller A.N."/>
            <person name="Grigoriev I.V."/>
            <person name="Debuchy R."/>
            <person name="Gladieux P."/>
            <person name="Thoren M.H."/>
            <person name="Johannesson H."/>
        </authorList>
    </citation>
    <scope>NUCLEOTIDE SEQUENCE</scope>
    <source>
        <strain evidence="5">CBS 508.74</strain>
    </source>
</reference>
<keyword evidence="4" id="KW-0812">Transmembrane</keyword>
<feature type="repeat" description="ANK" evidence="3">
    <location>
        <begin position="777"/>
        <end position="802"/>
    </location>
</feature>
<feature type="repeat" description="ANK" evidence="3">
    <location>
        <begin position="668"/>
        <end position="700"/>
    </location>
</feature>
<dbReference type="PANTHER" id="PTHR24198">
    <property type="entry name" value="ANKYRIN REPEAT AND PROTEIN KINASE DOMAIN-CONTAINING PROTEIN"/>
    <property type="match status" value="1"/>
</dbReference>
<feature type="repeat" description="ANK" evidence="3">
    <location>
        <begin position="279"/>
        <end position="311"/>
    </location>
</feature>
<gene>
    <name evidence="5" type="ORF">N656DRAFT_643000</name>
</gene>
<dbReference type="PROSITE" id="PS50297">
    <property type="entry name" value="ANK_REP_REGION"/>
    <property type="match status" value="4"/>
</dbReference>
<keyword evidence="1" id="KW-0677">Repeat</keyword>
<organism evidence="5 6">
    <name type="scientific">Canariomyces notabilis</name>
    <dbReference type="NCBI Taxonomy" id="2074819"/>
    <lineage>
        <taxon>Eukaryota</taxon>
        <taxon>Fungi</taxon>
        <taxon>Dikarya</taxon>
        <taxon>Ascomycota</taxon>
        <taxon>Pezizomycotina</taxon>
        <taxon>Sordariomycetes</taxon>
        <taxon>Sordariomycetidae</taxon>
        <taxon>Sordariales</taxon>
        <taxon>Chaetomiaceae</taxon>
        <taxon>Canariomyces</taxon>
    </lineage>
</organism>
<dbReference type="Pfam" id="PF13637">
    <property type="entry name" value="Ank_4"/>
    <property type="match status" value="2"/>
</dbReference>
<keyword evidence="6" id="KW-1185">Reference proteome</keyword>
<feature type="repeat" description="ANK" evidence="3">
    <location>
        <begin position="548"/>
        <end position="584"/>
    </location>
</feature>
<dbReference type="SUPFAM" id="SSF48403">
    <property type="entry name" value="Ankyrin repeat"/>
    <property type="match status" value="3"/>
</dbReference>
<evidence type="ECO:0000313" key="6">
    <source>
        <dbReference type="Proteomes" id="UP001302812"/>
    </source>
</evidence>